<reference evidence="1" key="1">
    <citation type="submission" date="2016-10" db="EMBL/GenBank/DDBJ databases">
        <title>CRISPR-Cas defence system in Roseofilum reptotaenium: evidence of a bacteriophage-cyanobacterium arms race in the coral black band disease.</title>
        <authorList>
            <person name="Buerger P."/>
            <person name="Wood-Charlson E.M."/>
            <person name="Weynberg K.D."/>
            <person name="Willis B."/>
            <person name="Van Oppen M.J."/>
        </authorList>
    </citation>
    <scope>NUCLEOTIDE SEQUENCE [LARGE SCALE GENOMIC DNA]</scope>
    <source>
        <strain evidence="1">AO1-A</strain>
    </source>
</reference>
<dbReference type="AlphaFoldDB" id="A0A1L9QSE2"/>
<evidence type="ECO:0000313" key="1">
    <source>
        <dbReference type="EMBL" id="OJJ25581.1"/>
    </source>
</evidence>
<keyword evidence="2" id="KW-1185">Reference proteome</keyword>
<sequence length="298" mass="34254">MTRFIHDQFAKQYLTELLSPLGTVETNKEIASQVRYIDLLFIPASDANPERENLGLLGRLIATTALIEPFRNPINKSELRTCMIKLFTLQAQWERQNYKESDLPHLWILTPTASVDFLNSCHATSDEENWGSGLYFCPDTFKTAVIVIHQLPQTPETLWLRLLGRGQVQKQAIQELEALPRDNPQRKNVLKLVKALVALLNKRQNREQDIEPEDGELIMNLMEMYEEAMSEDREQAKAEAEQRATRHFVETLLRSRFGTLDEDLASRVEAIASLPPEEFTPLLLQLSREEVLARFPAQ</sequence>
<proteinExistence type="predicted"/>
<dbReference type="Proteomes" id="UP000183940">
    <property type="component" value="Unassembled WGS sequence"/>
</dbReference>
<organism evidence="1 2">
    <name type="scientific">Roseofilum reptotaenium AO1-A</name>
    <dbReference type="NCBI Taxonomy" id="1925591"/>
    <lineage>
        <taxon>Bacteria</taxon>
        <taxon>Bacillati</taxon>
        <taxon>Cyanobacteriota</taxon>
        <taxon>Cyanophyceae</taxon>
        <taxon>Desertifilales</taxon>
        <taxon>Desertifilaceae</taxon>
        <taxon>Roseofilum</taxon>
    </lineage>
</organism>
<evidence type="ECO:0000313" key="2">
    <source>
        <dbReference type="Proteomes" id="UP000183940"/>
    </source>
</evidence>
<protein>
    <recommendedName>
        <fullName evidence="3">Flagellar assembly protein H</fullName>
    </recommendedName>
</protein>
<gene>
    <name evidence="1" type="ORF">BI308_10550</name>
</gene>
<name>A0A1L9QSE2_9CYAN</name>
<dbReference type="EMBL" id="MLAW01000015">
    <property type="protein sequence ID" value="OJJ25581.1"/>
    <property type="molecule type" value="Genomic_DNA"/>
</dbReference>
<evidence type="ECO:0008006" key="3">
    <source>
        <dbReference type="Google" id="ProtNLM"/>
    </source>
</evidence>
<accession>A0A1L9QSE2</accession>
<dbReference type="STRING" id="1925591.BI308_10550"/>
<comment type="caution">
    <text evidence="1">The sequence shown here is derived from an EMBL/GenBank/DDBJ whole genome shotgun (WGS) entry which is preliminary data.</text>
</comment>